<keyword evidence="2" id="KW-1185">Reference proteome</keyword>
<gene>
    <name evidence="1" type="ORF">CARUB_v10028604mg</name>
</gene>
<sequence length="113" mass="11806">LPLATAVISGIVLPQAQKSASFAEGVSKKEPSFKACQDAFVNIGKSLQSAVGELKASLETANYDVMVCTDQTTKVADLIGKNQDADSKTLMGMTMQMNKLIRLGVAATQVLGG</sequence>
<evidence type="ECO:0008006" key="3">
    <source>
        <dbReference type="Google" id="ProtNLM"/>
    </source>
</evidence>
<dbReference type="STRING" id="81985.R0GVL4"/>
<dbReference type="PANTHER" id="PTHR31890:SF14">
    <property type="entry name" value="PLANT INVERTASE_PECTIN METHYLESTERASE INHIBITOR SUPERFAMILY PROTEIN"/>
    <property type="match status" value="1"/>
</dbReference>
<evidence type="ECO:0000313" key="1">
    <source>
        <dbReference type="EMBL" id="EOA15213.1"/>
    </source>
</evidence>
<reference evidence="2" key="1">
    <citation type="journal article" date="2013" name="Nat. Genet.">
        <title>The Capsella rubella genome and the genomic consequences of rapid mating system evolution.</title>
        <authorList>
            <person name="Slotte T."/>
            <person name="Hazzouri K.M."/>
            <person name="Agren J.A."/>
            <person name="Koenig D."/>
            <person name="Maumus F."/>
            <person name="Guo Y.L."/>
            <person name="Steige K."/>
            <person name="Platts A.E."/>
            <person name="Escobar J.S."/>
            <person name="Newman L.K."/>
            <person name="Wang W."/>
            <person name="Mandakova T."/>
            <person name="Vello E."/>
            <person name="Smith L.M."/>
            <person name="Henz S.R."/>
            <person name="Steffen J."/>
            <person name="Takuno S."/>
            <person name="Brandvain Y."/>
            <person name="Coop G."/>
            <person name="Andolfatto P."/>
            <person name="Hu T.T."/>
            <person name="Blanchette M."/>
            <person name="Clark R.M."/>
            <person name="Quesneville H."/>
            <person name="Nordborg M."/>
            <person name="Gaut B.S."/>
            <person name="Lysak M.A."/>
            <person name="Jenkins J."/>
            <person name="Grimwood J."/>
            <person name="Chapman J."/>
            <person name="Prochnik S."/>
            <person name="Shu S."/>
            <person name="Rokhsar D."/>
            <person name="Schmutz J."/>
            <person name="Weigel D."/>
            <person name="Wright S.I."/>
        </authorList>
    </citation>
    <scope>NUCLEOTIDE SEQUENCE [LARGE SCALE GENOMIC DNA]</scope>
    <source>
        <strain evidence="2">cv. Monte Gargano</strain>
    </source>
</reference>
<proteinExistence type="predicted"/>
<feature type="non-terminal residue" evidence="1">
    <location>
        <position position="1"/>
    </location>
</feature>
<accession>R0GVL4</accession>
<name>R0GVL4_9BRAS</name>
<dbReference type="EMBL" id="KB870812">
    <property type="protein sequence ID" value="EOA15213.1"/>
    <property type="molecule type" value="Genomic_DNA"/>
</dbReference>
<dbReference type="PANTHER" id="PTHR31890">
    <property type="entry name" value="PLANT INVERTASE/PECTIN METHYLESTERASE INHIBITOR SUPERFAMILY PROTEIN"/>
    <property type="match status" value="1"/>
</dbReference>
<protein>
    <recommendedName>
        <fullName evidence="3">Pectinesterase inhibitor domain-containing protein</fullName>
    </recommendedName>
</protein>
<organism evidence="1 2">
    <name type="scientific">Capsella rubella</name>
    <dbReference type="NCBI Taxonomy" id="81985"/>
    <lineage>
        <taxon>Eukaryota</taxon>
        <taxon>Viridiplantae</taxon>
        <taxon>Streptophyta</taxon>
        <taxon>Embryophyta</taxon>
        <taxon>Tracheophyta</taxon>
        <taxon>Spermatophyta</taxon>
        <taxon>Magnoliopsida</taxon>
        <taxon>eudicotyledons</taxon>
        <taxon>Gunneridae</taxon>
        <taxon>Pentapetalae</taxon>
        <taxon>rosids</taxon>
        <taxon>malvids</taxon>
        <taxon>Brassicales</taxon>
        <taxon>Brassicaceae</taxon>
        <taxon>Camelineae</taxon>
        <taxon>Capsella</taxon>
    </lineage>
</organism>
<dbReference type="AlphaFoldDB" id="R0GVL4"/>
<dbReference type="KEGG" id="crb:17875952"/>
<dbReference type="OrthoDB" id="1099007at2759"/>
<dbReference type="Proteomes" id="UP000029121">
    <property type="component" value="Unassembled WGS sequence"/>
</dbReference>
<evidence type="ECO:0000313" key="2">
    <source>
        <dbReference type="Proteomes" id="UP000029121"/>
    </source>
</evidence>